<dbReference type="GO" id="GO:0035973">
    <property type="term" value="P:aggrephagy"/>
    <property type="evidence" value="ECO:0007669"/>
    <property type="project" value="TreeGrafter"/>
</dbReference>
<feature type="domain" description="Peptidase C54 catalytic" evidence="13">
    <location>
        <begin position="358"/>
        <end position="413"/>
    </location>
</feature>
<dbReference type="InParanoid" id="A0A078ABB0"/>
<evidence type="ECO:0000313" key="14">
    <source>
        <dbReference type="EMBL" id="CDW79449.1"/>
    </source>
</evidence>
<dbReference type="GO" id="GO:0019786">
    <property type="term" value="F:protein-phosphatidylethanolamide deconjugating activity"/>
    <property type="evidence" value="ECO:0007669"/>
    <property type="project" value="InterPro"/>
</dbReference>
<evidence type="ECO:0000256" key="7">
    <source>
        <dbReference type="ARBA" id="ARBA00022807"/>
    </source>
</evidence>
<keyword evidence="8 11" id="KW-0653">Protein transport</keyword>
<evidence type="ECO:0000256" key="8">
    <source>
        <dbReference type="ARBA" id="ARBA00022927"/>
    </source>
</evidence>
<feature type="compositionally biased region" description="Polar residues" evidence="12">
    <location>
        <begin position="75"/>
        <end position="89"/>
    </location>
</feature>
<feature type="domain" description="Peptidase C54 catalytic" evidence="13">
    <location>
        <begin position="421"/>
        <end position="691"/>
    </location>
</feature>
<dbReference type="GO" id="GO:0015031">
    <property type="term" value="P:protein transport"/>
    <property type="evidence" value="ECO:0007669"/>
    <property type="project" value="UniProtKB-KW"/>
</dbReference>
<feature type="region of interest" description="Disordered" evidence="12">
    <location>
        <begin position="58"/>
        <end position="89"/>
    </location>
</feature>
<accession>A0A078ABB0</accession>
<evidence type="ECO:0000256" key="6">
    <source>
        <dbReference type="ARBA" id="ARBA00022801"/>
    </source>
</evidence>
<keyword evidence="15" id="KW-1185">Reference proteome</keyword>
<dbReference type="GO" id="GO:0004197">
    <property type="term" value="F:cysteine-type endopeptidase activity"/>
    <property type="evidence" value="ECO:0007669"/>
    <property type="project" value="TreeGrafter"/>
</dbReference>
<keyword evidence="4 11" id="KW-0963">Cytoplasm</keyword>
<feature type="compositionally biased region" description="Polar residues" evidence="12">
    <location>
        <begin position="272"/>
        <end position="283"/>
    </location>
</feature>
<dbReference type="GO" id="GO:0016485">
    <property type="term" value="P:protein processing"/>
    <property type="evidence" value="ECO:0007669"/>
    <property type="project" value="TreeGrafter"/>
</dbReference>
<evidence type="ECO:0000256" key="9">
    <source>
        <dbReference type="ARBA" id="ARBA00023006"/>
    </source>
</evidence>
<comment type="catalytic activity">
    <reaction evidence="10">
        <text>[protein]-C-terminal L-amino acid-glycyl-phosphatidylethanolamide + H2O = [protein]-C-terminal L-amino acid-glycine + a 1,2-diacyl-sn-glycero-3-phosphoethanolamine</text>
        <dbReference type="Rhea" id="RHEA:67548"/>
        <dbReference type="Rhea" id="RHEA-COMP:17323"/>
        <dbReference type="Rhea" id="RHEA-COMP:17324"/>
        <dbReference type="ChEBI" id="CHEBI:15377"/>
        <dbReference type="ChEBI" id="CHEBI:64612"/>
        <dbReference type="ChEBI" id="CHEBI:172940"/>
        <dbReference type="ChEBI" id="CHEBI:172941"/>
    </reaction>
    <physiologicalReaction direction="left-to-right" evidence="10">
        <dbReference type="Rhea" id="RHEA:67549"/>
    </physiologicalReaction>
</comment>
<dbReference type="InterPro" id="IPR005078">
    <property type="entry name" value="Peptidase_C54"/>
</dbReference>
<dbReference type="Pfam" id="PF03416">
    <property type="entry name" value="Peptidase_C54"/>
    <property type="match status" value="2"/>
</dbReference>
<evidence type="ECO:0000313" key="15">
    <source>
        <dbReference type="Proteomes" id="UP000039865"/>
    </source>
</evidence>
<comment type="similarity">
    <text evidence="2 11">Belongs to the peptidase C54 family.</text>
</comment>
<keyword evidence="7" id="KW-0788">Thiol protease</keyword>
<sequence length="801" mass="93740">MERRIQSKKPFQSNVKRENTNGSYQVESYDFEANEEDEGNINNFQIYHALSKQITDGGQIMPQYNSRGSDDRTESPASNQVNKVRASDTNLAQVQRHQIDNQVKRLSQQPNPIIHAQEQPISISQAEYEEDEQFFDQNIERQKKRSLTDDKKFLSQPNSKDPQDQKQQKDLISQIQSKGGNSTDSTYTKINKSNQNNNKKVRIQSNQYSDFNSEDYQEKTEPITIGLMNPSKDFMVHDFYDQEFKQLKFNQDIKHQIIRKDSASKQQRNKAQKLNQSQNSGSKDGSYLQYWVNKGINYKYKLPWTSLAKVFTEFHPVSFDQKDLPLTLLDQSWVQLEQADPRQKKRRGSDELRLIKIEFEKKFSQIVLCTYRKGFNPLLSESEKLRNMVMAHAKLGESKIFTSTDVGWGCAIREDDPIIREKFRSIIRLILDNDGTKQAAFSIQNIAKMGFCHDKYPSEWYGHHAMSIMMRDLNKMYQPVHDFQICIYRDGNIYYDKLKKLAITDGQKFQIQSFQAKRYQGEARDTRCRQDIVFHEFLNQTGYFSGITLSHSKHHNMSKEFDSPKRESQISDNDMMEKEQLKIIRNEKLLEKAWRNGILIIIPTRLGLNKVNKEYFYAIQYILQFPLNVGILGGRPQQALYFDAHVGHHLDQNVMQTYQCDQAKKISLTKIDTSLAFGFFIKDFQDYQSFANFIETGKKVYKENWVFSIFKEKPSFDNFTPSMNDNFYLPKTTLGFEQISNRISKPLQSPQSNNQQIQQKQEKQDFLTINALPLNRNRSTNVQDINPIKIQPEGDEEFELI</sequence>
<evidence type="ECO:0000256" key="2">
    <source>
        <dbReference type="ARBA" id="ARBA00010958"/>
    </source>
</evidence>
<evidence type="ECO:0000256" key="12">
    <source>
        <dbReference type="SAM" id="MobiDB-lite"/>
    </source>
</evidence>
<dbReference type="EC" id="3.4.22.-" evidence="11"/>
<feature type="compositionally biased region" description="Polar residues" evidence="12">
    <location>
        <begin position="58"/>
        <end position="67"/>
    </location>
</feature>
<keyword evidence="9 11" id="KW-0072">Autophagy</keyword>
<feature type="compositionally biased region" description="Basic and acidic residues" evidence="12">
    <location>
        <begin position="141"/>
        <end position="153"/>
    </location>
</feature>
<feature type="region of interest" description="Disordered" evidence="12">
    <location>
        <begin position="260"/>
        <end position="283"/>
    </location>
</feature>
<keyword evidence="6 11" id="KW-0378">Hydrolase</keyword>
<dbReference type="GO" id="GO:0000045">
    <property type="term" value="P:autophagosome assembly"/>
    <property type="evidence" value="ECO:0007669"/>
    <property type="project" value="TreeGrafter"/>
</dbReference>
<feature type="compositionally biased region" description="Polar residues" evidence="12">
    <location>
        <begin position="9"/>
        <end position="26"/>
    </location>
</feature>
<dbReference type="GO" id="GO:0000423">
    <property type="term" value="P:mitophagy"/>
    <property type="evidence" value="ECO:0007669"/>
    <property type="project" value="TreeGrafter"/>
</dbReference>
<organism evidence="14 15">
    <name type="scientific">Stylonychia lemnae</name>
    <name type="common">Ciliate</name>
    <dbReference type="NCBI Taxonomy" id="5949"/>
    <lineage>
        <taxon>Eukaryota</taxon>
        <taxon>Sar</taxon>
        <taxon>Alveolata</taxon>
        <taxon>Ciliophora</taxon>
        <taxon>Intramacronucleata</taxon>
        <taxon>Spirotrichea</taxon>
        <taxon>Stichotrichia</taxon>
        <taxon>Sporadotrichida</taxon>
        <taxon>Oxytrichidae</taxon>
        <taxon>Stylonychinae</taxon>
        <taxon>Stylonychia</taxon>
    </lineage>
</organism>
<dbReference type="Proteomes" id="UP000039865">
    <property type="component" value="Unassembled WGS sequence"/>
</dbReference>
<gene>
    <name evidence="14" type="primary">Contig3568.g3809</name>
    <name evidence="14" type="ORF">STYLEM_8437</name>
</gene>
<dbReference type="SUPFAM" id="SSF54001">
    <property type="entry name" value="Cysteine proteinases"/>
    <property type="match status" value="1"/>
</dbReference>
<name>A0A078ABB0_STYLE</name>
<evidence type="ECO:0000256" key="11">
    <source>
        <dbReference type="RuleBase" id="RU363115"/>
    </source>
</evidence>
<feature type="compositionally biased region" description="Low complexity" evidence="12">
    <location>
        <begin position="189"/>
        <end position="198"/>
    </location>
</feature>
<comment type="function">
    <text evidence="11">Cysteine protease that plays a key role in autophagy by mediating both proteolytic activation and delipidation of ATG8 family proteins.</text>
</comment>
<evidence type="ECO:0000256" key="1">
    <source>
        <dbReference type="ARBA" id="ARBA00004496"/>
    </source>
</evidence>
<reference evidence="14 15" key="1">
    <citation type="submission" date="2014-06" db="EMBL/GenBank/DDBJ databases">
        <authorList>
            <person name="Swart Estienne"/>
        </authorList>
    </citation>
    <scope>NUCLEOTIDE SEQUENCE [LARGE SCALE GENOMIC DNA]</scope>
    <source>
        <strain evidence="14 15">130c</strain>
    </source>
</reference>
<evidence type="ECO:0000256" key="10">
    <source>
        <dbReference type="ARBA" id="ARBA00029362"/>
    </source>
</evidence>
<dbReference type="EMBL" id="CCKQ01008014">
    <property type="protein sequence ID" value="CDW79449.1"/>
    <property type="molecule type" value="Genomic_DNA"/>
</dbReference>
<feature type="region of interest" description="Disordered" evidence="12">
    <location>
        <begin position="141"/>
        <end position="215"/>
    </location>
</feature>
<comment type="subcellular location">
    <subcellularLocation>
        <location evidence="1 11">Cytoplasm</location>
    </subcellularLocation>
</comment>
<evidence type="ECO:0000256" key="3">
    <source>
        <dbReference type="ARBA" id="ARBA00022448"/>
    </source>
</evidence>
<evidence type="ECO:0000256" key="4">
    <source>
        <dbReference type="ARBA" id="ARBA00022490"/>
    </source>
</evidence>
<dbReference type="PANTHER" id="PTHR22624:SF49">
    <property type="entry name" value="CYSTEINE PROTEASE"/>
    <property type="match status" value="1"/>
</dbReference>
<dbReference type="PANTHER" id="PTHR22624">
    <property type="entry name" value="CYSTEINE PROTEASE ATG4"/>
    <property type="match status" value="1"/>
</dbReference>
<dbReference type="InterPro" id="IPR046792">
    <property type="entry name" value="Peptidase_C54_cat"/>
</dbReference>
<dbReference type="InterPro" id="IPR038765">
    <property type="entry name" value="Papain-like_cys_pep_sf"/>
</dbReference>
<evidence type="ECO:0000256" key="5">
    <source>
        <dbReference type="ARBA" id="ARBA00022670"/>
    </source>
</evidence>
<feature type="region of interest" description="Disordered" evidence="12">
    <location>
        <begin position="1"/>
        <end position="34"/>
    </location>
</feature>
<keyword evidence="5 11" id="KW-0645">Protease</keyword>
<proteinExistence type="inferred from homology"/>
<keyword evidence="3" id="KW-0813">Transport</keyword>
<feature type="compositionally biased region" description="Polar residues" evidence="12">
    <location>
        <begin position="171"/>
        <end position="188"/>
    </location>
</feature>
<evidence type="ECO:0000259" key="13">
    <source>
        <dbReference type="Pfam" id="PF03416"/>
    </source>
</evidence>
<dbReference type="GO" id="GO:0034727">
    <property type="term" value="P:piecemeal microautophagy of the nucleus"/>
    <property type="evidence" value="ECO:0007669"/>
    <property type="project" value="TreeGrafter"/>
</dbReference>
<dbReference type="AlphaFoldDB" id="A0A078ABB0"/>
<dbReference type="GO" id="GO:0005737">
    <property type="term" value="C:cytoplasm"/>
    <property type="evidence" value="ECO:0007669"/>
    <property type="project" value="UniProtKB-SubCell"/>
</dbReference>
<dbReference type="OrthoDB" id="2960936at2759"/>
<protein>
    <recommendedName>
        <fullName evidence="11">Cysteine protease</fullName>
        <ecNumber evidence="11">3.4.22.-</ecNumber>
    </recommendedName>
</protein>